<keyword evidence="1 4" id="KW-0479">Metal-binding</keyword>
<feature type="binding site" evidence="4">
    <location>
        <position position="41"/>
    </location>
    <ligand>
        <name>Zn(2+)</name>
        <dbReference type="ChEBI" id="CHEBI:29105"/>
        <label>2</label>
    </ligand>
</feature>
<evidence type="ECO:0000256" key="2">
    <source>
        <dbReference type="ARBA" id="ARBA00022801"/>
    </source>
</evidence>
<dbReference type="SMART" id="SM00481">
    <property type="entry name" value="POLIIIAc"/>
    <property type="match status" value="1"/>
</dbReference>
<feature type="binding site" evidence="4">
    <location>
        <position position="8"/>
    </location>
    <ligand>
        <name>Zn(2+)</name>
        <dbReference type="ChEBI" id="CHEBI:29105"/>
        <label>1</label>
    </ligand>
</feature>
<feature type="binding site" evidence="4">
    <location>
        <position position="74"/>
    </location>
    <ligand>
        <name>Zn(2+)</name>
        <dbReference type="ChEBI" id="CHEBI:29105"/>
        <label>1</label>
    </ligand>
</feature>
<evidence type="ECO:0000256" key="4">
    <source>
        <dbReference type="HAMAP-Rule" id="MF_01561"/>
    </source>
</evidence>
<keyword evidence="3 4" id="KW-0862">Zinc</keyword>
<dbReference type="RefSeq" id="WP_146860792.1">
    <property type="nucleotide sequence ID" value="NZ_BJTZ01000001.1"/>
</dbReference>
<dbReference type="GO" id="GO:0005829">
    <property type="term" value="C:cytosol"/>
    <property type="evidence" value="ECO:0007669"/>
    <property type="project" value="TreeGrafter"/>
</dbReference>
<feature type="binding site" evidence="4">
    <location>
        <position position="131"/>
    </location>
    <ligand>
        <name>Zn(2+)</name>
        <dbReference type="ChEBI" id="CHEBI:29105"/>
        <label>3</label>
    </ligand>
</feature>
<dbReference type="InterPro" id="IPR016195">
    <property type="entry name" value="Pol/histidinol_Pase-like"/>
</dbReference>
<feature type="domain" description="Polymerase/histidinol phosphatase N-terminal" evidence="5">
    <location>
        <begin position="5"/>
        <end position="79"/>
    </location>
</feature>
<dbReference type="InterPro" id="IPR003141">
    <property type="entry name" value="Pol/His_phosphatase_N"/>
</dbReference>
<dbReference type="InterPro" id="IPR023710">
    <property type="entry name" value="Phosphatase_YcdX_put"/>
</dbReference>
<dbReference type="EMBL" id="BJTZ01000001">
    <property type="protein sequence ID" value="GEK12155.1"/>
    <property type="molecule type" value="Genomic_DNA"/>
</dbReference>
<proteinExistence type="inferred from homology"/>
<dbReference type="NCBIfam" id="NF006702">
    <property type="entry name" value="PRK09248.1"/>
    <property type="match status" value="1"/>
</dbReference>
<organism evidence="6 7">
    <name type="scientific">Aliivibrio fischeri</name>
    <name type="common">Vibrio fischeri</name>
    <dbReference type="NCBI Taxonomy" id="668"/>
    <lineage>
        <taxon>Bacteria</taxon>
        <taxon>Pseudomonadati</taxon>
        <taxon>Pseudomonadota</taxon>
        <taxon>Gammaproteobacteria</taxon>
        <taxon>Vibrionales</taxon>
        <taxon>Vibrionaceae</taxon>
        <taxon>Aliivibrio</taxon>
    </lineage>
</organism>
<keyword evidence="2 4" id="KW-0378">Hydrolase</keyword>
<accession>A0A510UGR4</accession>
<name>A0A510UGR4_ALIFS</name>
<feature type="binding site" evidence="4">
    <location>
        <position position="10"/>
    </location>
    <ligand>
        <name>Zn(2+)</name>
        <dbReference type="ChEBI" id="CHEBI:29105"/>
        <label>1</label>
    </ligand>
</feature>
<sequence length="248" mass="27676">MRIQVDTHTHTYASGHAYSTIIENAFAASQLGLPMFCTTDHASSMPGAPHYWFFNNQRVLPRFIHNVAIVRGCEANICNDGEIDIPPSVDSHLDWVIASFHEPVFPSKDSLVHTQALIKVIRSNRVDALGHLGNPNFDFDFEAVIACAAEYNVAIELNNTSLKGETRIGSIDRCYEIAKVAKRLGAYVTTGSDAHFCENIGKFSKVEQLIDDIDFPLDKVITHTPKQFLDFLALRGRAPIEEFKKLMV</sequence>
<dbReference type="GO" id="GO:0071978">
    <property type="term" value="P:bacterial-type flagellum-dependent swarming motility"/>
    <property type="evidence" value="ECO:0007669"/>
    <property type="project" value="TreeGrafter"/>
</dbReference>
<evidence type="ECO:0000313" key="6">
    <source>
        <dbReference type="EMBL" id="GEK12155.1"/>
    </source>
</evidence>
<evidence type="ECO:0000259" key="5">
    <source>
        <dbReference type="SMART" id="SM00481"/>
    </source>
</evidence>
<dbReference type="Gene3D" id="3.20.20.140">
    <property type="entry name" value="Metal-dependent hydrolases"/>
    <property type="match status" value="1"/>
</dbReference>
<dbReference type="HAMAP" id="MF_01561">
    <property type="entry name" value="YcdX_phosphat"/>
    <property type="match status" value="1"/>
</dbReference>
<evidence type="ECO:0000256" key="3">
    <source>
        <dbReference type="ARBA" id="ARBA00022833"/>
    </source>
</evidence>
<feature type="binding site" evidence="4">
    <location>
        <position position="193"/>
    </location>
    <ligand>
        <name>Zn(2+)</name>
        <dbReference type="ChEBI" id="CHEBI:29105"/>
        <label>1</label>
    </ligand>
</feature>
<dbReference type="CDD" id="cd07437">
    <property type="entry name" value="PHP_HisPPase_Ycdx_like"/>
    <property type="match status" value="1"/>
</dbReference>
<dbReference type="SUPFAM" id="SSF89550">
    <property type="entry name" value="PHP domain-like"/>
    <property type="match status" value="1"/>
</dbReference>
<comment type="similarity">
    <text evidence="4">Belongs to the PHP family.</text>
</comment>
<feature type="binding site" evidence="4">
    <location>
        <position position="74"/>
    </location>
    <ligand>
        <name>Zn(2+)</name>
        <dbReference type="ChEBI" id="CHEBI:29105"/>
        <label>3</label>
    </ligand>
</feature>
<feature type="binding site" evidence="4">
    <location>
        <position position="195"/>
    </location>
    <ligand>
        <name>Zn(2+)</name>
        <dbReference type="ChEBI" id="CHEBI:29105"/>
        <label>2</label>
    </ligand>
</feature>
<comment type="cofactor">
    <cofactor evidence="4">
        <name>Zn(2+)</name>
        <dbReference type="ChEBI" id="CHEBI:29105"/>
    </cofactor>
    <text evidence="4">Binds 3 Zn(2+) ions per subunit.</text>
</comment>
<dbReference type="InterPro" id="IPR050243">
    <property type="entry name" value="PHP_phosphatase"/>
</dbReference>
<evidence type="ECO:0000256" key="1">
    <source>
        <dbReference type="ARBA" id="ARBA00022723"/>
    </source>
</evidence>
<dbReference type="GO" id="GO:0016791">
    <property type="term" value="F:phosphatase activity"/>
    <property type="evidence" value="ECO:0007669"/>
    <property type="project" value="UniProtKB-UniRule"/>
</dbReference>
<dbReference type="AlphaFoldDB" id="A0A510UGR4"/>
<dbReference type="PANTHER" id="PTHR36928">
    <property type="entry name" value="PHOSPHATASE YCDX-RELATED"/>
    <property type="match status" value="1"/>
</dbReference>
<dbReference type="Proteomes" id="UP000321787">
    <property type="component" value="Unassembled WGS sequence"/>
</dbReference>
<reference evidence="6 7" key="1">
    <citation type="submission" date="2019-07" db="EMBL/GenBank/DDBJ databases">
        <title>Whole genome shotgun sequence of Aliivibrio fischeri NBRC 101058.</title>
        <authorList>
            <person name="Hosoyama A."/>
            <person name="Uohara A."/>
            <person name="Ohji S."/>
            <person name="Ichikawa N."/>
        </authorList>
    </citation>
    <scope>NUCLEOTIDE SEQUENCE [LARGE SCALE GENOMIC DNA]</scope>
    <source>
        <strain evidence="6 7">NBRC 101058</strain>
    </source>
</reference>
<evidence type="ECO:0000313" key="7">
    <source>
        <dbReference type="Proteomes" id="UP000321787"/>
    </source>
</evidence>
<gene>
    <name evidence="6" type="ORF">AFI02nite_01910</name>
</gene>
<protein>
    <submittedName>
        <fullName evidence="6">Putative phosphatase</fullName>
    </submittedName>
</protein>
<feature type="binding site" evidence="4">
    <location>
        <position position="101"/>
    </location>
    <ligand>
        <name>Zn(2+)</name>
        <dbReference type="ChEBI" id="CHEBI:29105"/>
        <label>3</label>
    </ligand>
</feature>
<dbReference type="GO" id="GO:0008270">
    <property type="term" value="F:zinc ion binding"/>
    <property type="evidence" value="ECO:0007669"/>
    <property type="project" value="UniProtKB-UniRule"/>
</dbReference>
<feature type="binding site" evidence="4">
    <location>
        <position position="16"/>
    </location>
    <ligand>
        <name>Zn(2+)</name>
        <dbReference type="ChEBI" id="CHEBI:29105"/>
        <label>2</label>
    </ligand>
</feature>
<dbReference type="PANTHER" id="PTHR36928:SF1">
    <property type="entry name" value="PHOSPHATASE YCDX-RELATED"/>
    <property type="match status" value="1"/>
</dbReference>
<comment type="caution">
    <text evidence="6">The sequence shown here is derived from an EMBL/GenBank/DDBJ whole genome shotgun (WGS) entry which is preliminary data.</text>
</comment>